<keyword evidence="3" id="KW-1185">Reference proteome</keyword>
<dbReference type="Gene3D" id="3.40.50.1820">
    <property type="entry name" value="alpha/beta hydrolase"/>
    <property type="match status" value="1"/>
</dbReference>
<protein>
    <recommendedName>
        <fullName evidence="1">Serine aminopeptidase S33 domain-containing protein</fullName>
    </recommendedName>
</protein>
<name>A0A8J5XU68_DIALT</name>
<dbReference type="OMA" id="HQVSIPF"/>
<dbReference type="SUPFAM" id="SSF53474">
    <property type="entry name" value="alpha/beta-Hydrolases"/>
    <property type="match status" value="1"/>
</dbReference>
<accession>A0A8J5XU68</accession>
<gene>
    <name evidence="2" type="ORF">KFE25_008003</name>
</gene>
<reference evidence="2" key="1">
    <citation type="submission" date="2021-05" db="EMBL/GenBank/DDBJ databases">
        <title>The genome of the haptophyte Pavlova lutheri (Diacronema luteri, Pavlovales) - a model for lipid biosynthesis in eukaryotic algae.</title>
        <authorList>
            <person name="Hulatt C.J."/>
            <person name="Posewitz M.C."/>
        </authorList>
    </citation>
    <scope>NUCLEOTIDE SEQUENCE</scope>
    <source>
        <strain evidence="2">NIVA-4/92</strain>
    </source>
</reference>
<dbReference type="InterPro" id="IPR029058">
    <property type="entry name" value="AB_hydrolase_fold"/>
</dbReference>
<sequence>MGNFFDRASERLLTTCARRTSYQSAEGRRAAFPPDESYPTPTRCLKVREAFPPFAESTAFFALPDGQHLWWRQVRPKDAAPRAVMVFFHGYGDHSSFHMLQVAREYVAELHVAALIVDMPNHGRSDGLYVLLRSWTALIVAMERWCDGVCEPARITAVGAKLPLFAYGASMGGAVLIDIAMRSPDRFDGVVLCAPMVRVAQEARPHPGVEAFLRHVICRIPLVRDLALVPNDGFFENIFGVDARWRMDEHRANALNYTGPTRFKTGLTLIDAADCIASRMETLRTPFIVLHGGADLTTAPALSRELHARAGAADKALLIVDGARHALDFGETAEVHERVFAATFDWLRTRIARAAIRDGPASV</sequence>
<evidence type="ECO:0000313" key="3">
    <source>
        <dbReference type="Proteomes" id="UP000751190"/>
    </source>
</evidence>
<proteinExistence type="predicted"/>
<dbReference type="InterPro" id="IPR051044">
    <property type="entry name" value="MAG_DAG_Lipase"/>
</dbReference>
<dbReference type="AlphaFoldDB" id="A0A8J5XU68"/>
<dbReference type="Pfam" id="PF12146">
    <property type="entry name" value="Hydrolase_4"/>
    <property type="match status" value="1"/>
</dbReference>
<comment type="caution">
    <text evidence="2">The sequence shown here is derived from an EMBL/GenBank/DDBJ whole genome shotgun (WGS) entry which is preliminary data.</text>
</comment>
<organism evidence="2 3">
    <name type="scientific">Diacronema lutheri</name>
    <name type="common">Unicellular marine alga</name>
    <name type="synonym">Monochrysis lutheri</name>
    <dbReference type="NCBI Taxonomy" id="2081491"/>
    <lineage>
        <taxon>Eukaryota</taxon>
        <taxon>Haptista</taxon>
        <taxon>Haptophyta</taxon>
        <taxon>Pavlovophyceae</taxon>
        <taxon>Pavlovales</taxon>
        <taxon>Pavlovaceae</taxon>
        <taxon>Diacronema</taxon>
    </lineage>
</organism>
<feature type="domain" description="Serine aminopeptidase S33" evidence="1">
    <location>
        <begin position="80"/>
        <end position="327"/>
    </location>
</feature>
<dbReference type="OrthoDB" id="2498029at2759"/>
<dbReference type="InterPro" id="IPR022742">
    <property type="entry name" value="Hydrolase_4"/>
</dbReference>
<dbReference type="Proteomes" id="UP000751190">
    <property type="component" value="Unassembled WGS sequence"/>
</dbReference>
<dbReference type="EMBL" id="JAGTXO010000007">
    <property type="protein sequence ID" value="KAG8466624.1"/>
    <property type="molecule type" value="Genomic_DNA"/>
</dbReference>
<evidence type="ECO:0000313" key="2">
    <source>
        <dbReference type="EMBL" id="KAG8466624.1"/>
    </source>
</evidence>
<dbReference type="PANTHER" id="PTHR11614">
    <property type="entry name" value="PHOSPHOLIPASE-RELATED"/>
    <property type="match status" value="1"/>
</dbReference>
<evidence type="ECO:0000259" key="1">
    <source>
        <dbReference type="Pfam" id="PF12146"/>
    </source>
</evidence>